<sequence length="404" mass="41569">MRAVLRIPAFRLLFTGLAASMVGDALLILVFAIWVKSLTGSNGAAGLVTLFVAAPYALAPLGGWLVDRFRHRPFLVVANLASALALLPLFAVRDATDVWIIYAVAALYGISSVTIAAALNGLLKDLLAENLLADANGALQTVKEGLRLGGPLAGAALFATLGGAAVAAIDAATFVVAAAVIARMRSREDPPVRSDPRWPSELTAGVTHLRTDPALRRMTIAMAIGFLVSGITESAVFAVIDQGLHRPPEFVGVLTAAQGIGAIVGGLRVARLIAGVGELTAIAAGMAAAGLGNGLYALPSLPVILIGLVITGLGQATMVVGFTTVLQRRTPGPLIGRVSTAAETLVTGPQTISIAAGAALVSVVDYRLLLMVVTAGMLTAAVRLWPARHLTAPTPPDHPVQVRR</sequence>
<protein>
    <submittedName>
        <fullName evidence="8">MFS transporter</fullName>
    </submittedName>
</protein>
<dbReference type="PANTHER" id="PTHR23513">
    <property type="entry name" value="INTEGRAL MEMBRANE EFFLUX PROTEIN-RELATED"/>
    <property type="match status" value="1"/>
</dbReference>
<gene>
    <name evidence="8" type="ORF">GCM10010151_55430</name>
</gene>
<feature type="transmembrane region" description="Helical" evidence="6">
    <location>
        <begin position="279"/>
        <end position="298"/>
    </location>
</feature>
<feature type="transmembrane region" description="Helical" evidence="6">
    <location>
        <begin position="155"/>
        <end position="181"/>
    </location>
</feature>
<evidence type="ECO:0000313" key="8">
    <source>
        <dbReference type="EMBL" id="GAA0358656.1"/>
    </source>
</evidence>
<dbReference type="SUPFAM" id="SSF103473">
    <property type="entry name" value="MFS general substrate transporter"/>
    <property type="match status" value="1"/>
</dbReference>
<dbReference type="InterPro" id="IPR036259">
    <property type="entry name" value="MFS_trans_sf"/>
</dbReference>
<dbReference type="InterPro" id="IPR020846">
    <property type="entry name" value="MFS_dom"/>
</dbReference>
<comment type="subcellular location">
    <subcellularLocation>
        <location evidence="1">Cell membrane</location>
        <topology evidence="1">Multi-pass membrane protein</topology>
    </subcellularLocation>
</comment>
<dbReference type="CDD" id="cd06173">
    <property type="entry name" value="MFS_MefA_like"/>
    <property type="match status" value="1"/>
</dbReference>
<evidence type="ECO:0000256" key="3">
    <source>
        <dbReference type="ARBA" id="ARBA00022692"/>
    </source>
</evidence>
<evidence type="ECO:0000256" key="2">
    <source>
        <dbReference type="ARBA" id="ARBA00022475"/>
    </source>
</evidence>
<evidence type="ECO:0000256" key="5">
    <source>
        <dbReference type="ARBA" id="ARBA00023136"/>
    </source>
</evidence>
<organism evidence="8 9">
    <name type="scientific">Actinoallomurus spadix</name>
    <dbReference type="NCBI Taxonomy" id="79912"/>
    <lineage>
        <taxon>Bacteria</taxon>
        <taxon>Bacillati</taxon>
        <taxon>Actinomycetota</taxon>
        <taxon>Actinomycetes</taxon>
        <taxon>Streptosporangiales</taxon>
        <taxon>Thermomonosporaceae</taxon>
        <taxon>Actinoallomurus</taxon>
    </lineage>
</organism>
<dbReference type="Pfam" id="PF07690">
    <property type="entry name" value="MFS_1"/>
    <property type="match status" value="1"/>
</dbReference>
<keyword evidence="5 6" id="KW-0472">Membrane</keyword>
<keyword evidence="3 6" id="KW-0812">Transmembrane</keyword>
<evidence type="ECO:0000313" key="9">
    <source>
        <dbReference type="Proteomes" id="UP001501822"/>
    </source>
</evidence>
<evidence type="ECO:0000256" key="4">
    <source>
        <dbReference type="ARBA" id="ARBA00022989"/>
    </source>
</evidence>
<feature type="transmembrane region" description="Helical" evidence="6">
    <location>
        <begin position="250"/>
        <end position="267"/>
    </location>
</feature>
<feature type="transmembrane region" description="Helical" evidence="6">
    <location>
        <begin position="47"/>
        <end position="66"/>
    </location>
</feature>
<comment type="caution">
    <text evidence="8">The sequence shown here is derived from an EMBL/GenBank/DDBJ whole genome shotgun (WGS) entry which is preliminary data.</text>
</comment>
<dbReference type="Proteomes" id="UP001501822">
    <property type="component" value="Unassembled WGS sequence"/>
</dbReference>
<dbReference type="EMBL" id="BAAABM010000053">
    <property type="protein sequence ID" value="GAA0358656.1"/>
    <property type="molecule type" value="Genomic_DNA"/>
</dbReference>
<dbReference type="RefSeq" id="WP_252804181.1">
    <property type="nucleotide sequence ID" value="NZ_BAAABM010000053.1"/>
</dbReference>
<keyword evidence="4 6" id="KW-1133">Transmembrane helix</keyword>
<keyword evidence="9" id="KW-1185">Reference proteome</keyword>
<feature type="transmembrane region" description="Helical" evidence="6">
    <location>
        <begin position="12"/>
        <end position="35"/>
    </location>
</feature>
<feature type="domain" description="Major facilitator superfamily (MFS) profile" evidence="7">
    <location>
        <begin position="1"/>
        <end position="189"/>
    </location>
</feature>
<feature type="transmembrane region" description="Helical" evidence="6">
    <location>
        <begin position="304"/>
        <end position="326"/>
    </location>
</feature>
<dbReference type="Gene3D" id="1.20.1250.20">
    <property type="entry name" value="MFS general substrate transporter like domains"/>
    <property type="match status" value="1"/>
</dbReference>
<evidence type="ECO:0000256" key="1">
    <source>
        <dbReference type="ARBA" id="ARBA00004651"/>
    </source>
</evidence>
<evidence type="ECO:0000259" key="7">
    <source>
        <dbReference type="PROSITE" id="PS50850"/>
    </source>
</evidence>
<dbReference type="InterPro" id="IPR011701">
    <property type="entry name" value="MFS"/>
</dbReference>
<reference evidence="8 9" key="1">
    <citation type="journal article" date="2019" name="Int. J. Syst. Evol. Microbiol.">
        <title>The Global Catalogue of Microorganisms (GCM) 10K type strain sequencing project: providing services to taxonomists for standard genome sequencing and annotation.</title>
        <authorList>
            <consortium name="The Broad Institute Genomics Platform"/>
            <consortium name="The Broad Institute Genome Sequencing Center for Infectious Disease"/>
            <person name="Wu L."/>
            <person name="Ma J."/>
        </authorList>
    </citation>
    <scope>NUCLEOTIDE SEQUENCE [LARGE SCALE GENOMIC DNA]</scope>
    <source>
        <strain evidence="8 9">JCM 3146</strain>
    </source>
</reference>
<proteinExistence type="predicted"/>
<feature type="transmembrane region" description="Helical" evidence="6">
    <location>
        <begin position="218"/>
        <end position="238"/>
    </location>
</feature>
<evidence type="ECO:0000256" key="6">
    <source>
        <dbReference type="SAM" id="Phobius"/>
    </source>
</evidence>
<name>A0ABN0X9H5_9ACTN</name>
<dbReference type="PROSITE" id="PS50850">
    <property type="entry name" value="MFS"/>
    <property type="match status" value="1"/>
</dbReference>
<feature type="transmembrane region" description="Helical" evidence="6">
    <location>
        <begin position="99"/>
        <end position="123"/>
    </location>
</feature>
<feature type="transmembrane region" description="Helical" evidence="6">
    <location>
        <begin position="366"/>
        <end position="385"/>
    </location>
</feature>
<keyword evidence="2" id="KW-1003">Cell membrane</keyword>
<accession>A0ABN0X9H5</accession>
<dbReference type="PANTHER" id="PTHR23513:SF6">
    <property type="entry name" value="MAJOR FACILITATOR SUPERFAMILY ASSOCIATED DOMAIN-CONTAINING PROTEIN"/>
    <property type="match status" value="1"/>
</dbReference>